<gene>
    <name evidence="2" type="ORF">CWATWH0401_2606</name>
</gene>
<dbReference type="Proteomes" id="UP000018198">
    <property type="component" value="Unassembled WGS sequence"/>
</dbReference>
<name>T2J3H2_CROWT</name>
<evidence type="ECO:0000313" key="2">
    <source>
        <dbReference type="EMBL" id="CCQ60388.1"/>
    </source>
</evidence>
<sequence length="250" mass="28760">MKVISQQYEDFVKRDFERYVSWHRRVLSAPPEQYQVLRDKITQAVDVESNLSVLNLCAGNGSLISYLNQSFPHWNYVGTDTVKELIEDESTDQVKQENVQLLASSIEEIEKQWSNQFDIVIHGMRLLHFENWKAHIQAAVKATKKGGHIIISSLFNDFDVDLLTLICDYNIPACCEGYCLQYNTFSTAEVTRYCHSLDLKDISFTPFEISFDIPRKNNGVGSYTVRTKEGKRLTISAGLLMQWQILHIVV</sequence>
<dbReference type="InterPro" id="IPR025714">
    <property type="entry name" value="Methyltranfer_dom"/>
</dbReference>
<dbReference type="EMBL" id="CAQM01000141">
    <property type="protein sequence ID" value="CCQ60388.1"/>
    <property type="molecule type" value="Genomic_DNA"/>
</dbReference>
<comment type="caution">
    <text evidence="2">The sequence shown here is derived from an EMBL/GenBank/DDBJ whole genome shotgun (WGS) entry which is preliminary data.</text>
</comment>
<reference evidence="2 3" key="2">
    <citation type="submission" date="2013-09" db="EMBL/GenBank/DDBJ databases">
        <title>Whole genome comparison of six Crocosphaera watsonii strains with differing phenotypes.</title>
        <authorList>
            <person name="Bench S.R."/>
            <person name="Heller P."/>
            <person name="Frank I."/>
            <person name="Arciniega M."/>
            <person name="Shilova I.N."/>
            <person name="Zehr J.P."/>
        </authorList>
    </citation>
    <scope>NUCLEOTIDE SEQUENCE [LARGE SCALE GENOMIC DNA]</scope>
    <source>
        <strain evidence="2 3">WH 0401</strain>
    </source>
</reference>
<dbReference type="AlphaFoldDB" id="T2J3H2"/>
<feature type="domain" description="Methyltransferase" evidence="1">
    <location>
        <begin position="48"/>
        <end position="155"/>
    </location>
</feature>
<dbReference type="Gene3D" id="3.40.50.150">
    <property type="entry name" value="Vaccinia Virus protein VP39"/>
    <property type="match status" value="1"/>
</dbReference>
<evidence type="ECO:0000313" key="3">
    <source>
        <dbReference type="Proteomes" id="UP000018198"/>
    </source>
</evidence>
<reference evidence="2 3" key="1">
    <citation type="submission" date="2013-01" db="EMBL/GenBank/DDBJ databases">
        <authorList>
            <person name="Bench S."/>
        </authorList>
    </citation>
    <scope>NUCLEOTIDE SEQUENCE [LARGE SCALE GENOMIC DNA]</scope>
    <source>
        <strain evidence="2 3">WH 0401</strain>
    </source>
</reference>
<evidence type="ECO:0000259" key="1">
    <source>
        <dbReference type="Pfam" id="PF13847"/>
    </source>
</evidence>
<proteinExistence type="predicted"/>
<organism evidence="2 3">
    <name type="scientific">Crocosphaera watsonii WH 0401</name>
    <dbReference type="NCBI Taxonomy" id="555881"/>
    <lineage>
        <taxon>Bacteria</taxon>
        <taxon>Bacillati</taxon>
        <taxon>Cyanobacteriota</taxon>
        <taxon>Cyanophyceae</taxon>
        <taxon>Oscillatoriophycideae</taxon>
        <taxon>Chroococcales</taxon>
        <taxon>Aphanothecaceae</taxon>
        <taxon>Crocosphaera</taxon>
    </lineage>
</organism>
<dbReference type="InterPro" id="IPR029063">
    <property type="entry name" value="SAM-dependent_MTases_sf"/>
</dbReference>
<dbReference type="Pfam" id="PF13847">
    <property type="entry name" value="Methyltransf_31"/>
    <property type="match status" value="1"/>
</dbReference>
<accession>T2J3H2</accession>
<protein>
    <recommendedName>
        <fullName evidence="1">Methyltransferase domain-containing protein</fullName>
    </recommendedName>
</protein>
<dbReference type="SUPFAM" id="SSF53335">
    <property type="entry name" value="S-adenosyl-L-methionine-dependent methyltransferases"/>
    <property type="match status" value="1"/>
</dbReference>
<dbReference type="RefSeq" id="WP_021834738.1">
    <property type="nucleotide sequence ID" value="NZ_CAQM01000141.1"/>
</dbReference>
<dbReference type="CDD" id="cd02440">
    <property type="entry name" value="AdoMet_MTases"/>
    <property type="match status" value="1"/>
</dbReference>